<evidence type="ECO:0000256" key="2">
    <source>
        <dbReference type="SAM" id="Phobius"/>
    </source>
</evidence>
<feature type="compositionally biased region" description="Polar residues" evidence="1">
    <location>
        <begin position="52"/>
        <end position="70"/>
    </location>
</feature>
<evidence type="ECO:0000256" key="1">
    <source>
        <dbReference type="SAM" id="MobiDB-lite"/>
    </source>
</evidence>
<evidence type="ECO:0000313" key="4">
    <source>
        <dbReference type="Proteomes" id="UP000053051"/>
    </source>
</evidence>
<evidence type="ECO:0000313" key="3">
    <source>
        <dbReference type="EMBL" id="CCH67255.1"/>
    </source>
</evidence>
<reference evidence="3 4" key="1">
    <citation type="submission" date="2012-05" db="EMBL/GenBank/DDBJ databases">
        <authorList>
            <person name="Hilton J."/>
        </authorList>
    </citation>
    <scope>NUCLEOTIDE SEQUENCE [LARGE SCALE GENOMIC DNA]</scope>
    <source>
        <strain evidence="3 4">HH01</strain>
    </source>
</reference>
<sequence length="705" mass="79313">MEEGDTTENWLLEKSEEPKQTVRVSRVVPESNTTLDQCPIINNDPSLLPVTNSNSSPVIDSQSKSNTTNLPEEVNSKKLQKLPSWARSWTLWAILLAFAPGSIAFVAISILLKLPSAPNCPSIFWPLASASVRLHCSQLAASKQNVRDLLQAIYLVQHLPKNHPLRSEINRLIEKWSRDILILADLSFQDGKLEEAITTARKIPQDLFTYKLVEEKIKEWQSIWSKAEELYQKAESELRGQQWQSVFMTAANLSQLNNKYWANIKYNQLSQLIAQAREDGSQLAQAKSLAKSKNVNNLLKAIELAESISKDSSIYASAQKLIPDISQIMLDIAQSKLEQQNVDEAISIVQDVPDSKLLREKKEDFIVLAEAQRNAWLGTMSNLKVAISQAQQINPSRPNYEKAQQLISHWELEIEGISYLEKARFLASRGTVGALSAAIAQAQLIPMNNPRSLEAGKEIGRWMSQIQIIEDSPYLEQAEQIALLGDINSLQTAITEARHIRRGRALYRDAQRRIAIWAASIEVIQDRPVLHRARLLAGSGKLGDAITTAKQIPMGRALYQEARREIRKWQEEINAKQNWRMAKDISLWRTPQALVRAIHLASRIPRGHPLGIDTHIAIEQWSQQLLDIARSQGQSDIARGIKTAELVPQGTTAYNIAREQIKTWQQVLKSIPQKIEGVIASTEEVIEEKVDGIRTQKSTVSTTNE</sequence>
<dbReference type="EMBL" id="CAIY01000039">
    <property type="protein sequence ID" value="CCH67255.1"/>
    <property type="molecule type" value="Genomic_DNA"/>
</dbReference>
<keyword evidence="4" id="KW-1185">Reference proteome</keyword>
<organism evidence="3 4">
    <name type="scientific">Richelia intracellularis HH01</name>
    <dbReference type="NCBI Taxonomy" id="1165094"/>
    <lineage>
        <taxon>Bacteria</taxon>
        <taxon>Bacillati</taxon>
        <taxon>Cyanobacteriota</taxon>
        <taxon>Cyanophyceae</taxon>
        <taxon>Nostocales</taxon>
        <taxon>Nostocaceae</taxon>
        <taxon>Richelia</taxon>
    </lineage>
</organism>
<reference evidence="4" key="2">
    <citation type="submission" date="2016-01" db="EMBL/GenBank/DDBJ databases">
        <title>Diatom-associated endosymboitic cyanobacterium lacks core nitrogen metabolism enzymes.</title>
        <authorList>
            <person name="Hilton J.A."/>
            <person name="Foster R.A."/>
            <person name="Tripp H.J."/>
            <person name="Carter B.J."/>
            <person name="Zehr J.P."/>
            <person name="Villareal T.A."/>
        </authorList>
    </citation>
    <scope>NUCLEOTIDE SEQUENCE [LARGE SCALE GENOMIC DNA]</scope>
    <source>
        <strain evidence="4">HH01</strain>
    </source>
</reference>
<keyword evidence="2" id="KW-1133">Transmembrane helix</keyword>
<dbReference type="Proteomes" id="UP000053051">
    <property type="component" value="Unassembled WGS sequence"/>
</dbReference>
<feature type="region of interest" description="Disordered" evidence="1">
    <location>
        <begin position="52"/>
        <end position="71"/>
    </location>
</feature>
<proteinExistence type="predicted"/>
<comment type="caution">
    <text evidence="3">The sequence shown here is derived from an EMBL/GenBank/DDBJ whole genome shotgun (WGS) entry which is preliminary data.</text>
</comment>
<feature type="transmembrane region" description="Helical" evidence="2">
    <location>
        <begin position="89"/>
        <end position="112"/>
    </location>
</feature>
<gene>
    <name evidence="3" type="ORF">RINTHH_11000</name>
</gene>
<dbReference type="OrthoDB" id="503367at2"/>
<name>M1X2Q9_9NOST</name>
<dbReference type="RefSeq" id="WP_008233551.1">
    <property type="nucleotide sequence ID" value="NZ_CAIY01000039.1"/>
</dbReference>
<keyword evidence="2" id="KW-0472">Membrane</keyword>
<accession>M1X2Q9</accession>
<keyword evidence="2" id="KW-0812">Transmembrane</keyword>
<feature type="compositionally biased region" description="Basic and acidic residues" evidence="1">
    <location>
        <begin position="11"/>
        <end position="20"/>
    </location>
</feature>
<dbReference type="STRING" id="1165094.RINTHH_11000"/>
<protein>
    <submittedName>
        <fullName evidence="3">Chromosome segregation ATPases</fullName>
    </submittedName>
</protein>
<feature type="region of interest" description="Disordered" evidence="1">
    <location>
        <begin position="1"/>
        <end position="24"/>
    </location>
</feature>
<dbReference type="AlphaFoldDB" id="M1X2Q9"/>